<dbReference type="SUPFAM" id="SSF48403">
    <property type="entry name" value="Ankyrin repeat"/>
    <property type="match status" value="1"/>
</dbReference>
<keyword evidence="1" id="KW-0677">Repeat</keyword>
<evidence type="ECO:0000256" key="2">
    <source>
        <dbReference type="ARBA" id="ARBA00023043"/>
    </source>
</evidence>
<evidence type="ECO:0000313" key="4">
    <source>
        <dbReference type="EMBL" id="CAD8567051.1"/>
    </source>
</evidence>
<organism evidence="4">
    <name type="scientific">Cafeteria roenbergensis</name>
    <name type="common">Marine flagellate</name>
    <dbReference type="NCBI Taxonomy" id="33653"/>
    <lineage>
        <taxon>Eukaryota</taxon>
        <taxon>Sar</taxon>
        <taxon>Stramenopiles</taxon>
        <taxon>Bigyra</taxon>
        <taxon>Opalozoa</taxon>
        <taxon>Bicosoecida</taxon>
        <taxon>Cafeteriaceae</taxon>
        <taxon>Cafeteria</taxon>
    </lineage>
</organism>
<sequence>MLALVATCSVSGPQKLRTALSLAAGLRDAATAGLLLDHGADLEVQDSYGQTPLMMAGSKNSVDVVLQLLDRGADHTVLDNNGRSAANCCMPSTSRNVLEDARSYRRWFRRRGLVLWKR</sequence>
<name>A0A7S0K0V9_CAFRO</name>
<dbReference type="PROSITE" id="PS50297">
    <property type="entry name" value="ANK_REP_REGION"/>
    <property type="match status" value="1"/>
</dbReference>
<evidence type="ECO:0000256" key="1">
    <source>
        <dbReference type="ARBA" id="ARBA00022737"/>
    </source>
</evidence>
<dbReference type="PANTHER" id="PTHR24171">
    <property type="entry name" value="ANKYRIN REPEAT DOMAIN-CONTAINING PROTEIN 39-RELATED"/>
    <property type="match status" value="1"/>
</dbReference>
<dbReference type="GO" id="GO:0004842">
    <property type="term" value="F:ubiquitin-protein transferase activity"/>
    <property type="evidence" value="ECO:0007669"/>
    <property type="project" value="TreeGrafter"/>
</dbReference>
<dbReference type="EMBL" id="HBET01016891">
    <property type="protein sequence ID" value="CAD8567051.1"/>
    <property type="molecule type" value="Transcribed_RNA"/>
</dbReference>
<dbReference type="InterPro" id="IPR002110">
    <property type="entry name" value="Ankyrin_rpt"/>
</dbReference>
<gene>
    <name evidence="4" type="ORF">CROE0942_LOCUS11430</name>
</gene>
<feature type="repeat" description="ANK" evidence="3">
    <location>
        <begin position="15"/>
        <end position="47"/>
    </location>
</feature>
<dbReference type="InterPro" id="IPR036770">
    <property type="entry name" value="Ankyrin_rpt-contain_sf"/>
</dbReference>
<dbReference type="Gene3D" id="1.25.40.20">
    <property type="entry name" value="Ankyrin repeat-containing domain"/>
    <property type="match status" value="1"/>
</dbReference>
<dbReference type="AlphaFoldDB" id="A0A7S0K0V9"/>
<dbReference type="Pfam" id="PF12796">
    <property type="entry name" value="Ank_2"/>
    <property type="match status" value="1"/>
</dbReference>
<protein>
    <submittedName>
        <fullName evidence="4">Uncharacterized protein</fullName>
    </submittedName>
</protein>
<dbReference type="GO" id="GO:0085020">
    <property type="term" value="P:protein K6-linked ubiquitination"/>
    <property type="evidence" value="ECO:0007669"/>
    <property type="project" value="TreeGrafter"/>
</dbReference>
<dbReference type="PANTHER" id="PTHR24171:SF8">
    <property type="entry name" value="BRCA1-ASSOCIATED RING DOMAIN PROTEIN 1"/>
    <property type="match status" value="1"/>
</dbReference>
<dbReference type="PROSITE" id="PS50088">
    <property type="entry name" value="ANK_REPEAT"/>
    <property type="match status" value="2"/>
</dbReference>
<proteinExistence type="predicted"/>
<feature type="repeat" description="ANK" evidence="3">
    <location>
        <begin position="48"/>
        <end position="80"/>
    </location>
</feature>
<dbReference type="SMART" id="SM00248">
    <property type="entry name" value="ANK"/>
    <property type="match status" value="2"/>
</dbReference>
<keyword evidence="2 3" id="KW-0040">ANK repeat</keyword>
<reference evidence="4" key="1">
    <citation type="submission" date="2021-01" db="EMBL/GenBank/DDBJ databases">
        <authorList>
            <person name="Corre E."/>
            <person name="Pelletier E."/>
            <person name="Niang G."/>
            <person name="Scheremetjew M."/>
            <person name="Finn R."/>
            <person name="Kale V."/>
            <person name="Holt S."/>
            <person name="Cochrane G."/>
            <person name="Meng A."/>
            <person name="Brown T."/>
            <person name="Cohen L."/>
        </authorList>
    </citation>
    <scope>NUCLEOTIDE SEQUENCE</scope>
    <source>
        <strain evidence="4">E4-10</strain>
    </source>
</reference>
<evidence type="ECO:0000256" key="3">
    <source>
        <dbReference type="PROSITE-ProRule" id="PRU00023"/>
    </source>
</evidence>
<accession>A0A7S0K0V9</accession>